<reference evidence="9 10" key="1">
    <citation type="submission" date="2019-12" db="EMBL/GenBank/DDBJ databases">
        <title>Complete Genome Sequence of a Quorum-Sensing Bacterium,Rhodobacteraceae bacterium C31, Isolated from a marine microalgae symbiotic bacteria.</title>
        <authorList>
            <person name="Zhang Y."/>
        </authorList>
    </citation>
    <scope>NUCLEOTIDE SEQUENCE [LARGE SCALE GENOMIC DNA]</scope>
    <source>
        <strain evidence="9 10">C31</strain>
    </source>
</reference>
<evidence type="ECO:0000256" key="2">
    <source>
        <dbReference type="ARBA" id="ARBA00022840"/>
    </source>
</evidence>
<evidence type="ECO:0000259" key="7">
    <source>
        <dbReference type="PROSITE" id="PS50045"/>
    </source>
</evidence>
<protein>
    <submittedName>
        <fullName evidence="9">Response regulator</fullName>
    </submittedName>
</protein>
<proteinExistence type="predicted"/>
<feature type="domain" description="Sigma-54 factor interaction" evidence="7">
    <location>
        <begin position="141"/>
        <end position="363"/>
    </location>
</feature>
<evidence type="ECO:0000256" key="4">
    <source>
        <dbReference type="ARBA" id="ARBA00023015"/>
    </source>
</evidence>
<sequence length="436" mass="46533">MSGARLFVVDDDPDHLEGLCDLIGAVGHRTEGFAEARAALEAAVAAPPDLVLTDLRMPGMDGIGLLMALAEAGCDVPVVLLTGHGDVAQAVRAMQQGAEDFLEKPYDAGHLLMVIERALKTGRLKAEVARLQDRLDAQGEFIGESRTMAALRATLSEIAPLDIDVVVTGETGTGKELAARLLHHRGPRPEGPFVVVNCATLPDSGAEAVLFGDARSAPEGADPGLIAAADGGTLFLDQIDALSATLQPKLLRILQTRQAEGDGRALAFRVVASASRPLRDVIGEGSFREDLYYRIAGYEIALPSLRQVPADVPLIFEKFLSAAAARHGRELPAVTFEDRKALQAHHWPGNAHELKIMADRHVLGLKGKDTRRAAGFVAGTGQTLRDLVADFEAQEIARVLDQCNGNTEAAARILGLPRRTLNDKIAKLPLLAGRKR</sequence>
<evidence type="ECO:0000313" key="9">
    <source>
        <dbReference type="EMBL" id="QRF65511.1"/>
    </source>
</evidence>
<evidence type="ECO:0000256" key="6">
    <source>
        <dbReference type="PROSITE-ProRule" id="PRU00169"/>
    </source>
</evidence>
<keyword evidence="1" id="KW-0547">Nucleotide-binding</keyword>
<dbReference type="Gene3D" id="3.40.50.300">
    <property type="entry name" value="P-loop containing nucleotide triphosphate hydrolases"/>
    <property type="match status" value="1"/>
</dbReference>
<evidence type="ECO:0000259" key="8">
    <source>
        <dbReference type="PROSITE" id="PS50110"/>
    </source>
</evidence>
<gene>
    <name evidence="9" type="ORF">GQA70_03765</name>
</gene>
<dbReference type="EMBL" id="CP047166">
    <property type="protein sequence ID" value="QRF65511.1"/>
    <property type="molecule type" value="Genomic_DNA"/>
</dbReference>
<dbReference type="PROSITE" id="PS50045">
    <property type="entry name" value="SIGMA54_INTERACT_4"/>
    <property type="match status" value="1"/>
</dbReference>
<keyword evidence="3" id="KW-0902">Two-component regulatory system</keyword>
<organism evidence="9 10">
    <name type="scientific">Ponticoccus alexandrii</name>
    <dbReference type="NCBI Taxonomy" id="1943633"/>
    <lineage>
        <taxon>Bacteria</taxon>
        <taxon>Pseudomonadati</taxon>
        <taxon>Pseudomonadota</taxon>
        <taxon>Alphaproteobacteria</taxon>
        <taxon>Rhodobacterales</taxon>
        <taxon>Roseobacteraceae</taxon>
        <taxon>Ponticoccus</taxon>
    </lineage>
</organism>
<dbReference type="PRINTS" id="PR01590">
    <property type="entry name" value="HTHFIS"/>
</dbReference>
<dbReference type="SUPFAM" id="SSF46689">
    <property type="entry name" value="Homeodomain-like"/>
    <property type="match status" value="1"/>
</dbReference>
<dbReference type="PANTHER" id="PTHR32071:SF57">
    <property type="entry name" value="C4-DICARBOXYLATE TRANSPORT TRANSCRIPTIONAL REGULATORY PROTEIN DCTD"/>
    <property type="match status" value="1"/>
</dbReference>
<keyword evidence="5" id="KW-0804">Transcription</keyword>
<accession>A0ABX7F4Q1</accession>
<dbReference type="CDD" id="cd14279">
    <property type="entry name" value="CUE"/>
    <property type="match status" value="1"/>
</dbReference>
<dbReference type="RefSeq" id="WP_023847917.1">
    <property type="nucleotide sequence ID" value="NZ_CP047166.1"/>
</dbReference>
<dbReference type="Pfam" id="PF00158">
    <property type="entry name" value="Sigma54_activat"/>
    <property type="match status" value="1"/>
</dbReference>
<dbReference type="Pfam" id="PF00072">
    <property type="entry name" value="Response_reg"/>
    <property type="match status" value="1"/>
</dbReference>
<evidence type="ECO:0000256" key="3">
    <source>
        <dbReference type="ARBA" id="ARBA00023012"/>
    </source>
</evidence>
<dbReference type="PANTHER" id="PTHR32071">
    <property type="entry name" value="TRANSCRIPTIONAL REGULATORY PROTEIN"/>
    <property type="match status" value="1"/>
</dbReference>
<dbReference type="InterPro" id="IPR002078">
    <property type="entry name" value="Sigma_54_int"/>
</dbReference>
<name>A0ABX7F4Q1_9RHOB</name>
<dbReference type="PROSITE" id="PS50110">
    <property type="entry name" value="RESPONSE_REGULATORY"/>
    <property type="match status" value="1"/>
</dbReference>
<dbReference type="InterPro" id="IPR009057">
    <property type="entry name" value="Homeodomain-like_sf"/>
</dbReference>
<dbReference type="InterPro" id="IPR058031">
    <property type="entry name" value="AAA_lid_NorR"/>
</dbReference>
<dbReference type="Pfam" id="PF25601">
    <property type="entry name" value="AAA_lid_14"/>
    <property type="match status" value="1"/>
</dbReference>
<dbReference type="SUPFAM" id="SSF52172">
    <property type="entry name" value="CheY-like"/>
    <property type="match status" value="1"/>
</dbReference>
<dbReference type="Gene3D" id="1.10.8.60">
    <property type="match status" value="1"/>
</dbReference>
<keyword evidence="4" id="KW-0805">Transcription regulation</keyword>
<feature type="domain" description="Response regulatory" evidence="8">
    <location>
        <begin position="5"/>
        <end position="119"/>
    </location>
</feature>
<dbReference type="Proteomes" id="UP000596387">
    <property type="component" value="Chromosome"/>
</dbReference>
<dbReference type="InterPro" id="IPR002197">
    <property type="entry name" value="HTH_Fis"/>
</dbReference>
<evidence type="ECO:0000256" key="1">
    <source>
        <dbReference type="ARBA" id="ARBA00022741"/>
    </source>
</evidence>
<dbReference type="SMART" id="SM00448">
    <property type="entry name" value="REC"/>
    <property type="match status" value="1"/>
</dbReference>
<keyword evidence="2" id="KW-0067">ATP-binding</keyword>
<dbReference type="InterPro" id="IPR027417">
    <property type="entry name" value="P-loop_NTPase"/>
</dbReference>
<keyword evidence="6" id="KW-0597">Phosphoprotein</keyword>
<keyword evidence="10" id="KW-1185">Reference proteome</keyword>
<evidence type="ECO:0000256" key="5">
    <source>
        <dbReference type="ARBA" id="ARBA00023163"/>
    </source>
</evidence>
<dbReference type="Gene3D" id="1.10.10.60">
    <property type="entry name" value="Homeodomain-like"/>
    <property type="match status" value="1"/>
</dbReference>
<dbReference type="SUPFAM" id="SSF52540">
    <property type="entry name" value="P-loop containing nucleoside triphosphate hydrolases"/>
    <property type="match status" value="1"/>
</dbReference>
<dbReference type="Pfam" id="PF02954">
    <property type="entry name" value="HTH_8"/>
    <property type="match status" value="1"/>
</dbReference>
<dbReference type="InterPro" id="IPR001789">
    <property type="entry name" value="Sig_transdc_resp-reg_receiver"/>
</dbReference>
<evidence type="ECO:0000313" key="10">
    <source>
        <dbReference type="Proteomes" id="UP000596387"/>
    </source>
</evidence>
<feature type="modified residue" description="4-aspartylphosphate" evidence="6">
    <location>
        <position position="54"/>
    </location>
</feature>
<dbReference type="InterPro" id="IPR011006">
    <property type="entry name" value="CheY-like_superfamily"/>
</dbReference>
<dbReference type="CDD" id="cd00009">
    <property type="entry name" value="AAA"/>
    <property type="match status" value="1"/>
</dbReference>
<dbReference type="Gene3D" id="3.40.50.2300">
    <property type="match status" value="1"/>
</dbReference>